<dbReference type="PANTHER" id="PTHR42928:SF5">
    <property type="entry name" value="BLR1237 PROTEIN"/>
    <property type="match status" value="1"/>
</dbReference>
<reference evidence="2" key="1">
    <citation type="submission" date="2022-10" db="EMBL/GenBank/DDBJ databases">
        <title>Hoeflea sp. J2-29, isolated from marine algae.</title>
        <authorList>
            <person name="Kristyanto S."/>
            <person name="Kim J.M."/>
            <person name="Jeon C.O."/>
        </authorList>
    </citation>
    <scope>NUCLEOTIDE SEQUENCE</scope>
    <source>
        <strain evidence="2">J2-29</strain>
    </source>
</reference>
<comment type="similarity">
    <text evidence="1">Belongs to the UPF0065 (bug) family.</text>
</comment>
<dbReference type="Gene3D" id="3.40.190.10">
    <property type="entry name" value="Periplasmic binding protein-like II"/>
    <property type="match status" value="1"/>
</dbReference>
<dbReference type="PANTHER" id="PTHR42928">
    <property type="entry name" value="TRICARBOXYLATE-BINDING PROTEIN"/>
    <property type="match status" value="1"/>
</dbReference>
<organism evidence="2 3">
    <name type="scientific">Hoeflea ulvae</name>
    <dbReference type="NCBI Taxonomy" id="2983764"/>
    <lineage>
        <taxon>Bacteria</taxon>
        <taxon>Pseudomonadati</taxon>
        <taxon>Pseudomonadota</taxon>
        <taxon>Alphaproteobacteria</taxon>
        <taxon>Hyphomicrobiales</taxon>
        <taxon>Rhizobiaceae</taxon>
        <taxon>Hoeflea</taxon>
    </lineage>
</organism>
<comment type="caution">
    <text evidence="2">The sequence shown here is derived from an EMBL/GenBank/DDBJ whole genome shotgun (WGS) entry which is preliminary data.</text>
</comment>
<proteinExistence type="inferred from homology"/>
<dbReference type="RefSeq" id="WP_267611777.1">
    <property type="nucleotide sequence ID" value="NZ_JAOVZQ010000001.1"/>
</dbReference>
<dbReference type="EMBL" id="JAOVZQ010000001">
    <property type="protein sequence ID" value="MCY0093833.1"/>
    <property type="molecule type" value="Genomic_DNA"/>
</dbReference>
<dbReference type="Pfam" id="PF03401">
    <property type="entry name" value="TctC"/>
    <property type="match status" value="1"/>
</dbReference>
<evidence type="ECO:0000313" key="2">
    <source>
        <dbReference type="EMBL" id="MCY0093833.1"/>
    </source>
</evidence>
<accession>A0ABT3YD68</accession>
<dbReference type="Gene3D" id="3.40.190.150">
    <property type="entry name" value="Bordetella uptake gene, domain 1"/>
    <property type="match status" value="1"/>
</dbReference>
<dbReference type="Proteomes" id="UP001081283">
    <property type="component" value="Unassembled WGS sequence"/>
</dbReference>
<dbReference type="InterPro" id="IPR005064">
    <property type="entry name" value="BUG"/>
</dbReference>
<protein>
    <submittedName>
        <fullName evidence="2">Tripartite tricarboxylate transporter substrate-binding protein</fullName>
    </submittedName>
</protein>
<dbReference type="InterPro" id="IPR042100">
    <property type="entry name" value="Bug_dom1"/>
</dbReference>
<sequence length="358" mass="38364">MPTVGERQRRIAPQGKYRITPRSGGIHEQDTYTPYDTQDCIGRNCCIVCRTRHPARPERLSGAADFGCRPVQYGGYNDRLARAFAPFLQEAIGQPLTIVNRGGGGALLGHSYFMQQPDDGYTILCTSAAPYLPLNILTQDAPFKIEDFHMINLPSRDYTLMATSAESDIQSVEDVVSRLKADAGALSIGIQPASADLVNMMLFADANGIDRSGLRLVTYDGGGPARNATAGGVVDIGMVGGQGFIPLGEKVRPLLVFDDASRDGWTSPNVTELNGADAQYVAGSQRGWGVHASLLEKHPDRYQTILAAIESASKDEAAIASLKAQDLATDWVGPEASNKALAATAKVMTQHIDLLKGT</sequence>
<evidence type="ECO:0000256" key="1">
    <source>
        <dbReference type="ARBA" id="ARBA00006987"/>
    </source>
</evidence>
<name>A0ABT3YD68_9HYPH</name>
<evidence type="ECO:0000313" key="3">
    <source>
        <dbReference type="Proteomes" id="UP001081283"/>
    </source>
</evidence>
<keyword evidence="3" id="KW-1185">Reference proteome</keyword>
<gene>
    <name evidence="2" type="ORF">OEG82_07340</name>
</gene>